<evidence type="ECO:0000313" key="3">
    <source>
        <dbReference type="Proteomes" id="UP001295684"/>
    </source>
</evidence>
<dbReference type="AlphaFoldDB" id="A0AAD2D485"/>
<sequence length="52" mass="6247">MYLHHFREQRWLSPVIVHKVACFKSQSQILAMIAYYWDINVPISIIVIFPFP</sequence>
<protein>
    <submittedName>
        <fullName evidence="2">Uncharacterized protein</fullName>
    </submittedName>
</protein>
<reference evidence="2" key="1">
    <citation type="submission" date="2023-07" db="EMBL/GenBank/DDBJ databases">
        <authorList>
            <consortium name="AG Swart"/>
            <person name="Singh M."/>
            <person name="Singh A."/>
            <person name="Seah K."/>
            <person name="Emmerich C."/>
        </authorList>
    </citation>
    <scope>NUCLEOTIDE SEQUENCE</scope>
    <source>
        <strain evidence="2">DP1</strain>
    </source>
</reference>
<dbReference type="Proteomes" id="UP001295684">
    <property type="component" value="Unassembled WGS sequence"/>
</dbReference>
<accession>A0AAD2D485</accession>
<gene>
    <name evidence="2" type="ORF">ECRASSUSDP1_LOCUS20338</name>
</gene>
<keyword evidence="3" id="KW-1185">Reference proteome</keyword>
<proteinExistence type="predicted"/>
<feature type="transmembrane region" description="Helical" evidence="1">
    <location>
        <begin position="29"/>
        <end position="51"/>
    </location>
</feature>
<organism evidence="2 3">
    <name type="scientific">Euplotes crassus</name>
    <dbReference type="NCBI Taxonomy" id="5936"/>
    <lineage>
        <taxon>Eukaryota</taxon>
        <taxon>Sar</taxon>
        <taxon>Alveolata</taxon>
        <taxon>Ciliophora</taxon>
        <taxon>Intramacronucleata</taxon>
        <taxon>Spirotrichea</taxon>
        <taxon>Hypotrichia</taxon>
        <taxon>Euplotida</taxon>
        <taxon>Euplotidae</taxon>
        <taxon>Moneuplotes</taxon>
    </lineage>
</organism>
<comment type="caution">
    <text evidence="2">The sequence shown here is derived from an EMBL/GenBank/DDBJ whole genome shotgun (WGS) entry which is preliminary data.</text>
</comment>
<keyword evidence="1" id="KW-0812">Transmembrane</keyword>
<evidence type="ECO:0000256" key="1">
    <source>
        <dbReference type="SAM" id="Phobius"/>
    </source>
</evidence>
<keyword evidence="1" id="KW-1133">Transmembrane helix</keyword>
<name>A0AAD2D485_EUPCR</name>
<evidence type="ECO:0000313" key="2">
    <source>
        <dbReference type="EMBL" id="CAI2378938.1"/>
    </source>
</evidence>
<keyword evidence="1" id="KW-0472">Membrane</keyword>
<dbReference type="EMBL" id="CAMPGE010020723">
    <property type="protein sequence ID" value="CAI2378938.1"/>
    <property type="molecule type" value="Genomic_DNA"/>
</dbReference>